<dbReference type="InterPro" id="IPR019734">
    <property type="entry name" value="TPR_rpt"/>
</dbReference>
<sequence length="418" mass="47184">MEKMTHSEKTVELLHAGEFDEMAIELDKAIATDSLDLLTDLAEYLSMMGFIDESRKVYEKISNVDSKNTDIILNLAEMKFDDDDLDGALELLYQVEADDPNYVAALVMIADLYQADGVWEAALDKLNEAAELSDSPLITFAIAELFYNQGKWHEAIEQFAKLSQRQILELTKISIYQRIGTAYASLGEFENAEKFLEKSLEIDHDDNVLFELAQLNIAIGEFTRAIDYFKQLDALAPDFDGYAYPYAQALVSENDFEAAYTVAKDGLTKNPTDVPLIHLTSRIAYALHDLAASETYLTQALDLPDMHDETVFLLSNLYLEQDDFEAVTKLESLLDEPHSLAQWNIAKAYQELDDDAKSLPIYDEISHSVLTDNPEFLLDYTQILIRAGRSDDAKTVLGKYLTLIPDDENSQALFRELS</sequence>
<proteinExistence type="predicted"/>
<evidence type="ECO:0000259" key="4">
    <source>
        <dbReference type="Pfam" id="PF21545"/>
    </source>
</evidence>
<dbReference type="SUPFAM" id="SSF48452">
    <property type="entry name" value="TPR-like"/>
    <property type="match status" value="2"/>
</dbReference>
<evidence type="ECO:0000313" key="5">
    <source>
        <dbReference type="EMBL" id="GFH39996.1"/>
    </source>
</evidence>
<keyword evidence="1" id="KW-0677">Repeat</keyword>
<reference evidence="5 6" key="1">
    <citation type="submission" date="2020-02" db="EMBL/GenBank/DDBJ databases">
        <title>Draft genome sequence of Lactococcus sp. Hs20B0-1.</title>
        <authorList>
            <person name="Noda S."/>
            <person name="Yuki M."/>
            <person name="Ohkuma M."/>
        </authorList>
    </citation>
    <scope>NUCLEOTIDE SEQUENCE [LARGE SCALE GENOMIC DNA]</scope>
    <source>
        <strain evidence="5 6">Hs20B0-1</strain>
    </source>
</reference>
<feature type="repeat" description="TPR" evidence="3">
    <location>
        <begin position="173"/>
        <end position="206"/>
    </location>
</feature>
<dbReference type="PROSITE" id="PS50005">
    <property type="entry name" value="TPR"/>
    <property type="match status" value="1"/>
</dbReference>
<evidence type="ECO:0000256" key="2">
    <source>
        <dbReference type="ARBA" id="ARBA00022803"/>
    </source>
</evidence>
<dbReference type="AlphaFoldDB" id="A0A6A0B4Q2"/>
<dbReference type="InterPro" id="IPR049078">
    <property type="entry name" value="T7SS_EccA1-like_N"/>
</dbReference>
<feature type="domain" description="ESX-1 secretion system protein EccA1-like N-terminal" evidence="4">
    <location>
        <begin position="67"/>
        <end position="240"/>
    </location>
</feature>
<protein>
    <recommendedName>
        <fullName evidence="4">ESX-1 secretion system protein EccA1-like N-terminal domain-containing protein</fullName>
    </recommendedName>
</protein>
<evidence type="ECO:0000313" key="6">
    <source>
        <dbReference type="Proteomes" id="UP000475928"/>
    </source>
</evidence>
<keyword evidence="2 3" id="KW-0802">TPR repeat</keyword>
<gene>
    <name evidence="5" type="primary">yljJ</name>
    <name evidence="5" type="ORF">Hs20B_03940</name>
</gene>
<dbReference type="InterPro" id="IPR011990">
    <property type="entry name" value="TPR-like_helical_dom_sf"/>
</dbReference>
<dbReference type="Gene3D" id="1.25.40.10">
    <property type="entry name" value="Tetratricopeptide repeat domain"/>
    <property type="match status" value="3"/>
</dbReference>
<dbReference type="PROSITE" id="PS50293">
    <property type="entry name" value="TPR_REGION"/>
    <property type="match status" value="1"/>
</dbReference>
<keyword evidence="6" id="KW-1185">Reference proteome</keyword>
<dbReference type="EMBL" id="BLLH01000001">
    <property type="protein sequence ID" value="GFH39996.1"/>
    <property type="molecule type" value="Genomic_DNA"/>
</dbReference>
<evidence type="ECO:0000256" key="1">
    <source>
        <dbReference type="ARBA" id="ARBA00022737"/>
    </source>
</evidence>
<accession>A0A6A0B4Q2</accession>
<evidence type="ECO:0000256" key="3">
    <source>
        <dbReference type="PROSITE-ProRule" id="PRU00339"/>
    </source>
</evidence>
<dbReference type="PANTHER" id="PTHR45586">
    <property type="entry name" value="TPR REPEAT-CONTAINING PROTEIN PA4667"/>
    <property type="match status" value="1"/>
</dbReference>
<dbReference type="InterPro" id="IPR051012">
    <property type="entry name" value="CellSynth/LPSAsmb/PSIAsmb"/>
</dbReference>
<dbReference type="SMART" id="SM00028">
    <property type="entry name" value="TPR"/>
    <property type="match status" value="5"/>
</dbReference>
<comment type="caution">
    <text evidence="5">The sequence shown here is derived from an EMBL/GenBank/DDBJ whole genome shotgun (WGS) entry which is preliminary data.</text>
</comment>
<organism evidence="5 6">
    <name type="scientific">Pseudolactococcus insecticola</name>
    <dbReference type="NCBI Taxonomy" id="2709158"/>
    <lineage>
        <taxon>Bacteria</taxon>
        <taxon>Bacillati</taxon>
        <taxon>Bacillota</taxon>
        <taxon>Bacilli</taxon>
        <taxon>Lactobacillales</taxon>
        <taxon>Streptococcaceae</taxon>
        <taxon>Pseudolactococcus</taxon>
    </lineage>
</organism>
<dbReference type="PANTHER" id="PTHR45586:SF15">
    <property type="entry name" value="TPR REPEAT-CONTAINING PROTEIN YPIA"/>
    <property type="match status" value="1"/>
</dbReference>
<name>A0A6A0B4Q2_9LACT</name>
<dbReference type="Pfam" id="PF21545">
    <property type="entry name" value="T7SS_EccA1_N"/>
    <property type="match status" value="1"/>
</dbReference>
<dbReference type="Proteomes" id="UP000475928">
    <property type="component" value="Unassembled WGS sequence"/>
</dbReference>